<evidence type="ECO:0000256" key="7">
    <source>
        <dbReference type="SAM" id="MobiDB-lite"/>
    </source>
</evidence>
<sequence>STFPSGIKKRKGRKLYTQAQIDVLVHEFRKNGYVSKEDRVRIGQMTGIPEDKVKIWYQNRRYKEKKEGESTSSEGRRSQSPSAEETNSMAARSTLPSHCQLSHPFKLMNIS</sequence>
<evidence type="ECO:0000313" key="10">
    <source>
        <dbReference type="Proteomes" id="UP001328107"/>
    </source>
</evidence>
<dbReference type="GO" id="GO:0000981">
    <property type="term" value="F:DNA-binding transcription factor activity, RNA polymerase II-specific"/>
    <property type="evidence" value="ECO:0007669"/>
    <property type="project" value="TreeGrafter"/>
</dbReference>
<dbReference type="PANTHER" id="PTHR24339:SF28">
    <property type="entry name" value="E5-RELATED"/>
    <property type="match status" value="1"/>
</dbReference>
<dbReference type="SMART" id="SM00389">
    <property type="entry name" value="HOX"/>
    <property type="match status" value="1"/>
</dbReference>
<dbReference type="InterPro" id="IPR009057">
    <property type="entry name" value="Homeodomain-like_sf"/>
</dbReference>
<evidence type="ECO:0000256" key="1">
    <source>
        <dbReference type="ARBA" id="ARBA00004123"/>
    </source>
</evidence>
<feature type="compositionally biased region" description="Basic and acidic residues" evidence="7">
    <location>
        <begin position="64"/>
        <end position="77"/>
    </location>
</feature>
<evidence type="ECO:0000259" key="8">
    <source>
        <dbReference type="PROSITE" id="PS50071"/>
    </source>
</evidence>
<evidence type="ECO:0000313" key="9">
    <source>
        <dbReference type="EMBL" id="GMR59684.1"/>
    </source>
</evidence>
<gene>
    <name evidence="9" type="ORF">PMAYCL1PPCAC_29879</name>
</gene>
<dbReference type="GO" id="GO:0005634">
    <property type="term" value="C:nucleus"/>
    <property type="evidence" value="ECO:0007669"/>
    <property type="project" value="UniProtKB-SubCell"/>
</dbReference>
<dbReference type="PANTHER" id="PTHR24339">
    <property type="entry name" value="HOMEOBOX PROTEIN EMX-RELATED"/>
    <property type="match status" value="1"/>
</dbReference>
<dbReference type="AlphaFoldDB" id="A0AAN5ICL5"/>
<dbReference type="EMBL" id="BTRK01000006">
    <property type="protein sequence ID" value="GMR59684.1"/>
    <property type="molecule type" value="Genomic_DNA"/>
</dbReference>
<protein>
    <recommendedName>
        <fullName evidence="8">Homeobox domain-containing protein</fullName>
    </recommendedName>
</protein>
<comment type="subcellular location">
    <subcellularLocation>
        <location evidence="1 5 6">Nucleus</location>
    </subcellularLocation>
</comment>
<dbReference type="Pfam" id="PF00046">
    <property type="entry name" value="Homeodomain"/>
    <property type="match status" value="1"/>
</dbReference>
<evidence type="ECO:0000256" key="5">
    <source>
        <dbReference type="PROSITE-ProRule" id="PRU00108"/>
    </source>
</evidence>
<dbReference type="SUPFAM" id="SSF46689">
    <property type="entry name" value="Homeodomain-like"/>
    <property type="match status" value="1"/>
</dbReference>
<keyword evidence="3 5" id="KW-0371">Homeobox</keyword>
<proteinExistence type="predicted"/>
<dbReference type="InterPro" id="IPR050877">
    <property type="entry name" value="EMX-VAX-Noto_Homeobox_TFs"/>
</dbReference>
<keyword evidence="2 5" id="KW-0238">DNA-binding</keyword>
<dbReference type="CDD" id="cd00086">
    <property type="entry name" value="homeodomain"/>
    <property type="match status" value="1"/>
</dbReference>
<dbReference type="GO" id="GO:0007420">
    <property type="term" value="P:brain development"/>
    <property type="evidence" value="ECO:0007669"/>
    <property type="project" value="TreeGrafter"/>
</dbReference>
<evidence type="ECO:0000256" key="3">
    <source>
        <dbReference type="ARBA" id="ARBA00023155"/>
    </source>
</evidence>
<evidence type="ECO:0000256" key="2">
    <source>
        <dbReference type="ARBA" id="ARBA00023125"/>
    </source>
</evidence>
<dbReference type="InterPro" id="IPR001356">
    <property type="entry name" value="HD"/>
</dbReference>
<dbReference type="Proteomes" id="UP001328107">
    <property type="component" value="Unassembled WGS sequence"/>
</dbReference>
<dbReference type="Gene3D" id="1.10.10.60">
    <property type="entry name" value="Homeodomain-like"/>
    <property type="match status" value="1"/>
</dbReference>
<dbReference type="PROSITE" id="PS50071">
    <property type="entry name" value="HOMEOBOX_2"/>
    <property type="match status" value="1"/>
</dbReference>
<feature type="region of interest" description="Disordered" evidence="7">
    <location>
        <begin position="61"/>
        <end position="98"/>
    </location>
</feature>
<dbReference type="GO" id="GO:0030182">
    <property type="term" value="P:neuron differentiation"/>
    <property type="evidence" value="ECO:0007669"/>
    <property type="project" value="TreeGrafter"/>
</dbReference>
<dbReference type="GO" id="GO:0000978">
    <property type="term" value="F:RNA polymerase II cis-regulatory region sequence-specific DNA binding"/>
    <property type="evidence" value="ECO:0007669"/>
    <property type="project" value="TreeGrafter"/>
</dbReference>
<feature type="non-terminal residue" evidence="9">
    <location>
        <position position="1"/>
    </location>
</feature>
<feature type="domain" description="Homeobox" evidence="8">
    <location>
        <begin position="7"/>
        <end position="67"/>
    </location>
</feature>
<evidence type="ECO:0000256" key="6">
    <source>
        <dbReference type="RuleBase" id="RU000682"/>
    </source>
</evidence>
<feature type="compositionally biased region" description="Polar residues" evidence="7">
    <location>
        <begin position="79"/>
        <end position="98"/>
    </location>
</feature>
<feature type="DNA-binding region" description="Homeobox" evidence="5">
    <location>
        <begin position="9"/>
        <end position="68"/>
    </location>
</feature>
<reference evidence="10" key="1">
    <citation type="submission" date="2022-10" db="EMBL/GenBank/DDBJ databases">
        <title>Genome assembly of Pristionchus species.</title>
        <authorList>
            <person name="Yoshida K."/>
            <person name="Sommer R.J."/>
        </authorList>
    </citation>
    <scope>NUCLEOTIDE SEQUENCE [LARGE SCALE GENOMIC DNA]</scope>
    <source>
        <strain evidence="10">RS5460</strain>
    </source>
</reference>
<organism evidence="9 10">
    <name type="scientific">Pristionchus mayeri</name>
    <dbReference type="NCBI Taxonomy" id="1317129"/>
    <lineage>
        <taxon>Eukaryota</taxon>
        <taxon>Metazoa</taxon>
        <taxon>Ecdysozoa</taxon>
        <taxon>Nematoda</taxon>
        <taxon>Chromadorea</taxon>
        <taxon>Rhabditida</taxon>
        <taxon>Rhabditina</taxon>
        <taxon>Diplogasteromorpha</taxon>
        <taxon>Diplogasteroidea</taxon>
        <taxon>Neodiplogasteridae</taxon>
        <taxon>Pristionchus</taxon>
    </lineage>
</organism>
<keyword evidence="10" id="KW-1185">Reference proteome</keyword>
<name>A0AAN5ICL5_9BILA</name>
<comment type="caution">
    <text evidence="9">The sequence shown here is derived from an EMBL/GenBank/DDBJ whole genome shotgun (WGS) entry which is preliminary data.</text>
</comment>
<accession>A0AAN5ICL5</accession>
<keyword evidence="4 5" id="KW-0539">Nucleus</keyword>
<evidence type="ECO:0000256" key="4">
    <source>
        <dbReference type="ARBA" id="ARBA00023242"/>
    </source>
</evidence>